<dbReference type="Proteomes" id="UP000525078">
    <property type="component" value="Unassembled WGS sequence"/>
</dbReference>
<feature type="domain" description="DUF4283" evidence="1">
    <location>
        <begin position="35"/>
        <end position="118"/>
    </location>
</feature>
<name>A0A7J6HKS7_CANSA</name>
<accession>A0A7J6HKS7</accession>
<dbReference type="EMBL" id="JAATIP010000006">
    <property type="protein sequence ID" value="KAF4395591.1"/>
    <property type="molecule type" value="Genomic_DNA"/>
</dbReference>
<evidence type="ECO:0000313" key="2">
    <source>
        <dbReference type="EMBL" id="KAF4395591.1"/>
    </source>
</evidence>
<organism evidence="2 3">
    <name type="scientific">Cannabis sativa</name>
    <name type="common">Hemp</name>
    <name type="synonym">Marijuana</name>
    <dbReference type="NCBI Taxonomy" id="3483"/>
    <lineage>
        <taxon>Eukaryota</taxon>
        <taxon>Viridiplantae</taxon>
        <taxon>Streptophyta</taxon>
        <taxon>Embryophyta</taxon>
        <taxon>Tracheophyta</taxon>
        <taxon>Spermatophyta</taxon>
        <taxon>Magnoliopsida</taxon>
        <taxon>eudicotyledons</taxon>
        <taxon>Gunneridae</taxon>
        <taxon>Pentapetalae</taxon>
        <taxon>rosids</taxon>
        <taxon>fabids</taxon>
        <taxon>Rosales</taxon>
        <taxon>Cannabaceae</taxon>
        <taxon>Cannabis</taxon>
    </lineage>
</organism>
<gene>
    <name evidence="2" type="ORF">F8388_008690</name>
</gene>
<dbReference type="InterPro" id="IPR025558">
    <property type="entry name" value="DUF4283"/>
</dbReference>
<dbReference type="Pfam" id="PF14111">
    <property type="entry name" value="DUF4283"/>
    <property type="match status" value="1"/>
</dbReference>
<evidence type="ECO:0000259" key="1">
    <source>
        <dbReference type="Pfam" id="PF14111"/>
    </source>
</evidence>
<reference evidence="2 3" key="1">
    <citation type="journal article" date="2020" name="bioRxiv">
        <title>Sequence and annotation of 42 cannabis genomes reveals extensive copy number variation in cannabinoid synthesis and pathogen resistance genes.</title>
        <authorList>
            <person name="Mckernan K.J."/>
            <person name="Helbert Y."/>
            <person name="Kane L.T."/>
            <person name="Ebling H."/>
            <person name="Zhang L."/>
            <person name="Liu B."/>
            <person name="Eaton Z."/>
            <person name="Mclaughlin S."/>
            <person name="Kingan S."/>
            <person name="Baybayan P."/>
            <person name="Concepcion G."/>
            <person name="Jordan M."/>
            <person name="Riva A."/>
            <person name="Barbazuk W."/>
            <person name="Harkins T."/>
        </authorList>
    </citation>
    <scope>NUCLEOTIDE SEQUENCE [LARGE SCALE GENOMIC DNA]</scope>
    <source>
        <strain evidence="3">cv. Jamaican Lion 4</strain>
        <tissue evidence="2">Leaf</tissue>
    </source>
</reference>
<dbReference type="PANTHER" id="PTHR31286:SF167">
    <property type="entry name" value="OS09G0268800 PROTEIN"/>
    <property type="match status" value="1"/>
</dbReference>
<sequence>MIMDKVVGSVNGHKGRCLSLISLAPCVITTKILSKVCLFGKILSARTFNAKDVEHSCSLLWKTRIRVEPTENALAGLNTFRFLFENGAASKRVLDQGPWCVKGDMLVLLSWSSGFGAKEISFNSIRFWVQIHYLPHDYCNILFLERVIL</sequence>
<comment type="caution">
    <text evidence="2">The sequence shown here is derived from an EMBL/GenBank/DDBJ whole genome shotgun (WGS) entry which is preliminary data.</text>
</comment>
<dbReference type="InterPro" id="IPR040256">
    <property type="entry name" value="At4g02000-like"/>
</dbReference>
<dbReference type="PANTHER" id="PTHR31286">
    <property type="entry name" value="GLYCINE-RICH CELL WALL STRUCTURAL PROTEIN 1.8-LIKE"/>
    <property type="match status" value="1"/>
</dbReference>
<evidence type="ECO:0000313" key="3">
    <source>
        <dbReference type="Proteomes" id="UP000525078"/>
    </source>
</evidence>
<protein>
    <recommendedName>
        <fullName evidence="1">DUF4283 domain-containing protein</fullName>
    </recommendedName>
</protein>
<dbReference type="AlphaFoldDB" id="A0A7J6HKS7"/>
<proteinExistence type="predicted"/>